<accession>A0A2N3NEN9</accession>
<dbReference type="InterPro" id="IPR035810">
    <property type="entry name" value="PEBP_euk"/>
</dbReference>
<dbReference type="GO" id="GO:0046578">
    <property type="term" value="P:regulation of Ras protein signal transduction"/>
    <property type="evidence" value="ECO:0007669"/>
    <property type="project" value="TreeGrafter"/>
</dbReference>
<feature type="region of interest" description="Disordered" evidence="1">
    <location>
        <begin position="201"/>
        <end position="230"/>
    </location>
</feature>
<feature type="chain" id="PRO_5014729769" description="Phosphatidylethanolamine-binding protein" evidence="2">
    <location>
        <begin position="18"/>
        <end position="264"/>
    </location>
</feature>
<gene>
    <name evidence="3" type="ORF">jhhlp_002614</name>
</gene>
<dbReference type="Gene3D" id="3.90.280.10">
    <property type="entry name" value="PEBP-like"/>
    <property type="match status" value="1"/>
</dbReference>
<feature type="signal peptide" evidence="2">
    <location>
        <begin position="1"/>
        <end position="17"/>
    </location>
</feature>
<dbReference type="SUPFAM" id="SSF49777">
    <property type="entry name" value="PEBP-like"/>
    <property type="match status" value="1"/>
</dbReference>
<dbReference type="AlphaFoldDB" id="A0A2N3NEN9"/>
<dbReference type="STRING" id="41688.A0A2N3NEN9"/>
<dbReference type="VEuPathDB" id="FungiDB:jhhlp_002614"/>
<dbReference type="GO" id="GO:0030414">
    <property type="term" value="F:peptidase inhibitor activity"/>
    <property type="evidence" value="ECO:0007669"/>
    <property type="project" value="TreeGrafter"/>
</dbReference>
<dbReference type="EMBL" id="NLAX01000008">
    <property type="protein sequence ID" value="PKS10857.1"/>
    <property type="molecule type" value="Genomic_DNA"/>
</dbReference>
<evidence type="ECO:0000256" key="1">
    <source>
        <dbReference type="SAM" id="MobiDB-lite"/>
    </source>
</evidence>
<dbReference type="GO" id="GO:0005543">
    <property type="term" value="F:phospholipid binding"/>
    <property type="evidence" value="ECO:0007669"/>
    <property type="project" value="TreeGrafter"/>
</dbReference>
<sequence length="264" mass="27234">MRFQTVSILTAASLASALTPQGFVPGSQSQLFVQYGNQAALNGAVALRDSTQVQPTLATSQRLQGTYAVLMVDLDIPTDTPGQTNTLLHWLQTGLTSSTQATTFNTTGGTSNGGQVFLLQNRGNAAPLAEYIGPNPPAREPLSHRYTFILVDHSTITQQGLNALSAAAQTRIGFNALDVLTQAGLASRVVAGNFFNVTNPGPVGADNGSGQANPTDGSQQPSDSNTFTQPAASGNVQAAGIVTVPRVGVASLCVGLVSALLWAL</sequence>
<evidence type="ECO:0000313" key="4">
    <source>
        <dbReference type="Proteomes" id="UP000233524"/>
    </source>
</evidence>
<dbReference type="PANTHER" id="PTHR11362:SF141">
    <property type="entry name" value="PHOSPHATIDYLETHANOLAMINE-BINDING PROTEIN"/>
    <property type="match status" value="1"/>
</dbReference>
<proteinExistence type="predicted"/>
<protein>
    <recommendedName>
        <fullName evidence="5">Phosphatidylethanolamine-binding protein</fullName>
    </recommendedName>
</protein>
<dbReference type="CDD" id="cd00866">
    <property type="entry name" value="PEBP_euk"/>
    <property type="match status" value="1"/>
</dbReference>
<reference evidence="3 4" key="1">
    <citation type="journal article" date="2017" name="G3 (Bethesda)">
        <title>First Draft Genome Sequence of the Pathogenic Fungus Lomentospora prolificans (Formerly Scedosporium prolificans).</title>
        <authorList>
            <person name="Luo R."/>
            <person name="Zimin A."/>
            <person name="Workman R."/>
            <person name="Fan Y."/>
            <person name="Pertea G."/>
            <person name="Grossman N."/>
            <person name="Wear M.P."/>
            <person name="Jia B."/>
            <person name="Miller H."/>
            <person name="Casadevall A."/>
            <person name="Timp W."/>
            <person name="Zhang S.X."/>
            <person name="Salzberg S.L."/>
        </authorList>
    </citation>
    <scope>NUCLEOTIDE SEQUENCE [LARGE SCALE GENOMIC DNA]</scope>
    <source>
        <strain evidence="3 4">JHH-5317</strain>
    </source>
</reference>
<dbReference type="Pfam" id="PF01161">
    <property type="entry name" value="PBP"/>
    <property type="match status" value="1"/>
</dbReference>
<dbReference type="Proteomes" id="UP000233524">
    <property type="component" value="Unassembled WGS sequence"/>
</dbReference>
<comment type="caution">
    <text evidence="3">The sequence shown here is derived from an EMBL/GenBank/DDBJ whole genome shotgun (WGS) entry which is preliminary data.</text>
</comment>
<keyword evidence="2" id="KW-0732">Signal</keyword>
<name>A0A2N3NEN9_9PEZI</name>
<keyword evidence="4" id="KW-1185">Reference proteome</keyword>
<evidence type="ECO:0000256" key="2">
    <source>
        <dbReference type="SAM" id="SignalP"/>
    </source>
</evidence>
<dbReference type="InterPro" id="IPR008914">
    <property type="entry name" value="PEBP"/>
</dbReference>
<dbReference type="GO" id="GO:0030162">
    <property type="term" value="P:regulation of proteolysis"/>
    <property type="evidence" value="ECO:0007669"/>
    <property type="project" value="TreeGrafter"/>
</dbReference>
<dbReference type="InterPro" id="IPR036610">
    <property type="entry name" value="PEBP-like_sf"/>
</dbReference>
<dbReference type="PANTHER" id="PTHR11362">
    <property type="entry name" value="PHOSPHATIDYLETHANOLAMINE-BINDING PROTEIN"/>
    <property type="match status" value="1"/>
</dbReference>
<organism evidence="3 4">
    <name type="scientific">Lomentospora prolificans</name>
    <dbReference type="NCBI Taxonomy" id="41688"/>
    <lineage>
        <taxon>Eukaryota</taxon>
        <taxon>Fungi</taxon>
        <taxon>Dikarya</taxon>
        <taxon>Ascomycota</taxon>
        <taxon>Pezizomycotina</taxon>
        <taxon>Sordariomycetes</taxon>
        <taxon>Hypocreomycetidae</taxon>
        <taxon>Microascales</taxon>
        <taxon>Microascaceae</taxon>
        <taxon>Lomentospora</taxon>
    </lineage>
</organism>
<dbReference type="OrthoDB" id="2506647at2759"/>
<dbReference type="InParanoid" id="A0A2N3NEN9"/>
<evidence type="ECO:0000313" key="3">
    <source>
        <dbReference type="EMBL" id="PKS10857.1"/>
    </source>
</evidence>
<feature type="compositionally biased region" description="Polar residues" evidence="1">
    <location>
        <begin position="208"/>
        <end position="230"/>
    </location>
</feature>
<evidence type="ECO:0008006" key="5">
    <source>
        <dbReference type="Google" id="ProtNLM"/>
    </source>
</evidence>